<dbReference type="InterPro" id="IPR023710">
    <property type="entry name" value="Phosphatase_YcdX_put"/>
</dbReference>
<dbReference type="HAMAP" id="MF_01561">
    <property type="entry name" value="YcdX_phosphat"/>
    <property type="match status" value="1"/>
</dbReference>
<dbReference type="Proteomes" id="UP000013378">
    <property type="component" value="Unassembled WGS sequence"/>
</dbReference>
<accession>R1AUW8</accession>
<dbReference type="AlphaFoldDB" id="R1AUW8"/>
<comment type="caution">
    <text evidence="5">The sequence shown here is derived from an EMBL/GenBank/DDBJ whole genome shotgun (WGS) entry which is preliminary data.</text>
</comment>
<dbReference type="PATRIC" id="fig|1304284.3.peg.1506"/>
<dbReference type="GO" id="GO:0008270">
    <property type="term" value="F:zinc ion binding"/>
    <property type="evidence" value="ECO:0007669"/>
    <property type="project" value="InterPro"/>
</dbReference>
<evidence type="ECO:0000313" key="6">
    <source>
        <dbReference type="Proteomes" id="UP000013378"/>
    </source>
</evidence>
<keyword evidence="6" id="KW-1185">Reference proteome</keyword>
<dbReference type="CDD" id="cd07437">
    <property type="entry name" value="PHP_HisPPase_Ycdx_like"/>
    <property type="match status" value="1"/>
</dbReference>
<dbReference type="EMBL" id="ARZA01000173">
    <property type="protein sequence ID" value="EOD00427.1"/>
    <property type="molecule type" value="Genomic_DNA"/>
</dbReference>
<gene>
    <name evidence="5" type="ORF">L21TH_1537</name>
</gene>
<dbReference type="GO" id="GO:0005829">
    <property type="term" value="C:cytosol"/>
    <property type="evidence" value="ECO:0007669"/>
    <property type="project" value="TreeGrafter"/>
</dbReference>
<dbReference type="NCBIfam" id="NF006702">
    <property type="entry name" value="PRK09248.1"/>
    <property type="match status" value="1"/>
</dbReference>
<evidence type="ECO:0000313" key="5">
    <source>
        <dbReference type="EMBL" id="EOD00427.1"/>
    </source>
</evidence>
<dbReference type="SUPFAM" id="SSF89550">
    <property type="entry name" value="PHP domain-like"/>
    <property type="match status" value="1"/>
</dbReference>
<keyword evidence="1" id="KW-0479">Metal-binding</keyword>
<dbReference type="eggNOG" id="COG1387">
    <property type="taxonomic scope" value="Bacteria"/>
</dbReference>
<dbReference type="Gene3D" id="3.20.20.140">
    <property type="entry name" value="Metal-dependent hydrolases"/>
    <property type="match status" value="1"/>
</dbReference>
<dbReference type="InterPro" id="IPR016195">
    <property type="entry name" value="Pol/histidinol_Pase-like"/>
</dbReference>
<dbReference type="InterPro" id="IPR004013">
    <property type="entry name" value="PHP_dom"/>
</dbReference>
<dbReference type="RefSeq" id="WP_006313384.1">
    <property type="nucleotide sequence ID" value="NZ_ARZA01000173.1"/>
</dbReference>
<dbReference type="OrthoDB" id="9808747at2"/>
<dbReference type="SMART" id="SM00481">
    <property type="entry name" value="POLIIIAc"/>
    <property type="match status" value="1"/>
</dbReference>
<dbReference type="InterPro" id="IPR050243">
    <property type="entry name" value="PHP_phosphatase"/>
</dbReference>
<evidence type="ECO:0000256" key="3">
    <source>
        <dbReference type="ARBA" id="ARBA00022833"/>
    </source>
</evidence>
<dbReference type="STRING" id="1304284.L21TH_1537"/>
<dbReference type="InterPro" id="IPR003141">
    <property type="entry name" value="Pol/His_phosphatase_N"/>
</dbReference>
<evidence type="ECO:0000259" key="4">
    <source>
        <dbReference type="SMART" id="SM00481"/>
    </source>
</evidence>
<protein>
    <recommendedName>
        <fullName evidence="4">Polymerase/histidinol phosphatase N-terminal domain-containing protein</fullName>
    </recommendedName>
</protein>
<organism evidence="5 6">
    <name type="scientific">Caldisalinibacter kiritimatiensis</name>
    <dbReference type="NCBI Taxonomy" id="1304284"/>
    <lineage>
        <taxon>Bacteria</taxon>
        <taxon>Bacillati</taxon>
        <taxon>Bacillota</taxon>
        <taxon>Tissierellia</taxon>
        <taxon>Tissierellales</taxon>
        <taxon>Thermohalobacteraceae</taxon>
        <taxon>Caldisalinibacter</taxon>
    </lineage>
</organism>
<sequence>MKYLIDTHCHTVASGHAYSTILELAKEANNKGLEMIAITDHGPKMPGGPHIYHFGNLKVIPSKICGVEILRGVEANIMDTEGNVDLPEYVLEKLDLVLASLHEGCFDPGNQEHNTKALIKAMENKYVDIIAHPGNPVYPINKEEFVKKAKETNTLIEINNSSFIKSRKGSREHCIEIANLCKKYGVKVIAGSDCHISFDVGRFDKVIEVLNEIDMPAERIMNLSPKEFKEYLKSKGKIRFMDKEQIAEI</sequence>
<reference evidence="5 6" key="1">
    <citation type="journal article" date="2015" name="Geomicrobiol. J.">
        <title>Caldisalinibacter kiritimatiensis gen. nov., sp. nov., a moderately thermohalophilic thiosulfate-reducing bacterium from a hypersaline microbial mat.</title>
        <authorList>
            <person name="Ben Hania W."/>
            <person name="Joseph M."/>
            <person name="Fiebig A."/>
            <person name="Bunk B."/>
            <person name="Klenk H.-P."/>
            <person name="Fardeau M.-L."/>
            <person name="Spring S."/>
        </authorList>
    </citation>
    <scope>NUCLEOTIDE SEQUENCE [LARGE SCALE GENOMIC DNA]</scope>
    <source>
        <strain evidence="5 6">L21-TH-D2</strain>
    </source>
</reference>
<name>R1AUW8_9FIRM</name>
<keyword evidence="3" id="KW-0862">Zinc</keyword>
<dbReference type="Pfam" id="PF02811">
    <property type="entry name" value="PHP"/>
    <property type="match status" value="1"/>
</dbReference>
<evidence type="ECO:0000256" key="2">
    <source>
        <dbReference type="ARBA" id="ARBA00022801"/>
    </source>
</evidence>
<dbReference type="PANTHER" id="PTHR36928">
    <property type="entry name" value="PHOSPHATASE YCDX-RELATED"/>
    <property type="match status" value="1"/>
</dbReference>
<dbReference type="PANTHER" id="PTHR36928:SF1">
    <property type="entry name" value="PHOSPHATASE YCDX-RELATED"/>
    <property type="match status" value="1"/>
</dbReference>
<dbReference type="GO" id="GO:0042578">
    <property type="term" value="F:phosphoric ester hydrolase activity"/>
    <property type="evidence" value="ECO:0007669"/>
    <property type="project" value="TreeGrafter"/>
</dbReference>
<proteinExistence type="inferred from homology"/>
<evidence type="ECO:0000256" key="1">
    <source>
        <dbReference type="ARBA" id="ARBA00022723"/>
    </source>
</evidence>
<feature type="domain" description="Polymerase/histidinol phosphatase N-terminal" evidence="4">
    <location>
        <begin position="5"/>
        <end position="79"/>
    </location>
</feature>
<keyword evidence="2" id="KW-0378">Hydrolase</keyword>